<dbReference type="GO" id="GO:0000155">
    <property type="term" value="F:phosphorelay sensor kinase activity"/>
    <property type="evidence" value="ECO:0007669"/>
    <property type="project" value="InterPro"/>
</dbReference>
<evidence type="ECO:0000259" key="7">
    <source>
        <dbReference type="PROSITE" id="PS50109"/>
    </source>
</evidence>
<dbReference type="Pfam" id="PF01590">
    <property type="entry name" value="GAF"/>
    <property type="match status" value="1"/>
</dbReference>
<keyword evidence="3" id="KW-0597">Phosphoprotein</keyword>
<dbReference type="EC" id="2.7.13.3" evidence="2"/>
<evidence type="ECO:0000256" key="6">
    <source>
        <dbReference type="SAM" id="Coils"/>
    </source>
</evidence>
<evidence type="ECO:0000256" key="1">
    <source>
        <dbReference type="ARBA" id="ARBA00000085"/>
    </source>
</evidence>
<comment type="catalytic activity">
    <reaction evidence="1">
        <text>ATP + protein L-histidine = ADP + protein N-phospho-L-histidine.</text>
        <dbReference type="EC" id="2.7.13.3"/>
    </reaction>
</comment>
<dbReference type="Proteomes" id="UP000092565">
    <property type="component" value="Chromosome"/>
</dbReference>
<dbReference type="InterPro" id="IPR003594">
    <property type="entry name" value="HATPase_dom"/>
</dbReference>
<sequence>MPPHSPETEQVLLIARSIAGETGHALLARLVEALSEHLDAAFVAVTYGEGVPPTHARALYALQDHKVARGIRYELQGTPCARVYAGEVVIIPCGIADLYPREARFEGYIGIPLRDTTGEVTGHLAVFSNQEIKESEIATAISTIFALRAEAELRRLSVEKERKKLIADLARMNRRLQQGYSEVRRENAEKIALMGLIAHDLRSPLAAVLSQAELGLIRARTETPDTVRIETAFQKVIDNADRIAQLIDATLDRARVEGEALRLDRKPVDLTGLLHIAAEANREEAARKSIALSVDPPQRTIAEVDETLVISAIDNLISNAVKYTYPGGEVRISVAQEGESVTVAVSDTGQGLTPDDLTRAFGRFQRLSAQPTDGEKSTGLGLANVREIACAHGGSAHAESEGPGKGSRFVLTLPCNPDIQPAP</sequence>
<dbReference type="Gene3D" id="1.10.287.130">
    <property type="match status" value="1"/>
</dbReference>
<dbReference type="CDD" id="cd00082">
    <property type="entry name" value="HisKA"/>
    <property type="match status" value="1"/>
</dbReference>
<dbReference type="SMART" id="SM00387">
    <property type="entry name" value="HATPase_c"/>
    <property type="match status" value="1"/>
</dbReference>
<evidence type="ECO:0000313" key="9">
    <source>
        <dbReference type="Proteomes" id="UP000092565"/>
    </source>
</evidence>
<dbReference type="SUPFAM" id="SSF55874">
    <property type="entry name" value="ATPase domain of HSP90 chaperone/DNA topoisomerase II/histidine kinase"/>
    <property type="match status" value="1"/>
</dbReference>
<dbReference type="PRINTS" id="PR00344">
    <property type="entry name" value="BCTRLSENSOR"/>
</dbReference>
<proteinExistence type="predicted"/>
<feature type="coiled-coil region" evidence="6">
    <location>
        <begin position="148"/>
        <end position="186"/>
    </location>
</feature>
<gene>
    <name evidence="8" type="ORF">JL2886_01605</name>
</gene>
<dbReference type="AlphaFoldDB" id="A0A1B0ZR07"/>
<reference evidence="8 9" key="1">
    <citation type="submission" date="2016-04" db="EMBL/GenBank/DDBJ databases">
        <authorList>
            <person name="Evans L.H."/>
            <person name="Alamgir A."/>
            <person name="Owens N."/>
            <person name="Weber N.D."/>
            <person name="Virtaneva K."/>
            <person name="Barbian K."/>
            <person name="Babar A."/>
            <person name="Rosenke K."/>
        </authorList>
    </citation>
    <scope>NUCLEOTIDE SEQUENCE [LARGE SCALE GENOMIC DNA]</scope>
    <source>
        <strain evidence="8 9">JL2886</strain>
    </source>
</reference>
<dbReference type="InterPro" id="IPR036890">
    <property type="entry name" value="HATPase_C_sf"/>
</dbReference>
<accession>A0A1B0ZR07</accession>
<feature type="domain" description="Histidine kinase" evidence="7">
    <location>
        <begin position="196"/>
        <end position="417"/>
    </location>
</feature>
<evidence type="ECO:0000256" key="5">
    <source>
        <dbReference type="ARBA" id="ARBA00022777"/>
    </source>
</evidence>
<dbReference type="OrthoDB" id="9764438at2"/>
<dbReference type="InterPro" id="IPR036097">
    <property type="entry name" value="HisK_dim/P_sf"/>
</dbReference>
<protein>
    <recommendedName>
        <fullName evidence="2">histidine kinase</fullName>
        <ecNumber evidence="2">2.7.13.3</ecNumber>
    </recommendedName>
</protein>
<dbReference type="RefSeq" id="WP_065271477.1">
    <property type="nucleotide sequence ID" value="NZ_CP015124.1"/>
</dbReference>
<dbReference type="SUPFAM" id="SSF47384">
    <property type="entry name" value="Homodimeric domain of signal transducing histidine kinase"/>
    <property type="match status" value="1"/>
</dbReference>
<dbReference type="InterPro" id="IPR005467">
    <property type="entry name" value="His_kinase_dom"/>
</dbReference>
<dbReference type="SUPFAM" id="SSF55781">
    <property type="entry name" value="GAF domain-like"/>
    <property type="match status" value="1"/>
</dbReference>
<evidence type="ECO:0000256" key="3">
    <source>
        <dbReference type="ARBA" id="ARBA00022553"/>
    </source>
</evidence>
<dbReference type="PROSITE" id="PS50109">
    <property type="entry name" value="HIS_KIN"/>
    <property type="match status" value="1"/>
</dbReference>
<evidence type="ECO:0000256" key="2">
    <source>
        <dbReference type="ARBA" id="ARBA00012438"/>
    </source>
</evidence>
<dbReference type="Pfam" id="PF02518">
    <property type="entry name" value="HATPase_c"/>
    <property type="match status" value="1"/>
</dbReference>
<dbReference type="Gene3D" id="3.30.565.10">
    <property type="entry name" value="Histidine kinase-like ATPase, C-terminal domain"/>
    <property type="match status" value="1"/>
</dbReference>
<dbReference type="InterPro" id="IPR004358">
    <property type="entry name" value="Sig_transdc_His_kin-like_C"/>
</dbReference>
<dbReference type="SMART" id="SM00388">
    <property type="entry name" value="HisKA"/>
    <property type="match status" value="1"/>
</dbReference>
<evidence type="ECO:0000256" key="4">
    <source>
        <dbReference type="ARBA" id="ARBA00022679"/>
    </source>
</evidence>
<dbReference type="EMBL" id="CP015124">
    <property type="protein sequence ID" value="ANP36514.1"/>
    <property type="molecule type" value="Genomic_DNA"/>
</dbReference>
<keyword evidence="4" id="KW-0808">Transferase</keyword>
<dbReference type="InterPro" id="IPR003018">
    <property type="entry name" value="GAF"/>
</dbReference>
<keyword evidence="9" id="KW-1185">Reference proteome</keyword>
<organism evidence="8 9">
    <name type="scientific">Phaeobacter gallaeciensis</name>
    <dbReference type="NCBI Taxonomy" id="60890"/>
    <lineage>
        <taxon>Bacteria</taxon>
        <taxon>Pseudomonadati</taxon>
        <taxon>Pseudomonadota</taxon>
        <taxon>Alphaproteobacteria</taxon>
        <taxon>Rhodobacterales</taxon>
        <taxon>Roseobacteraceae</taxon>
        <taxon>Phaeobacter</taxon>
    </lineage>
</organism>
<dbReference type="PANTHER" id="PTHR43547:SF2">
    <property type="entry name" value="HYBRID SIGNAL TRANSDUCTION HISTIDINE KINASE C"/>
    <property type="match status" value="1"/>
</dbReference>
<dbReference type="FunFam" id="3.30.565.10:FF:000006">
    <property type="entry name" value="Sensor histidine kinase WalK"/>
    <property type="match status" value="1"/>
</dbReference>
<dbReference type="Pfam" id="PF00512">
    <property type="entry name" value="HisKA"/>
    <property type="match status" value="1"/>
</dbReference>
<keyword evidence="5" id="KW-0418">Kinase</keyword>
<dbReference type="CDD" id="cd00075">
    <property type="entry name" value="HATPase"/>
    <property type="match status" value="1"/>
</dbReference>
<name>A0A1B0ZR07_9RHOB</name>
<evidence type="ECO:0000313" key="8">
    <source>
        <dbReference type="EMBL" id="ANP36514.1"/>
    </source>
</evidence>
<dbReference type="PANTHER" id="PTHR43547">
    <property type="entry name" value="TWO-COMPONENT HISTIDINE KINASE"/>
    <property type="match status" value="1"/>
</dbReference>
<dbReference type="InterPro" id="IPR003661">
    <property type="entry name" value="HisK_dim/P_dom"/>
</dbReference>
<keyword evidence="6" id="KW-0175">Coiled coil</keyword>